<feature type="non-terminal residue" evidence="1">
    <location>
        <position position="1"/>
    </location>
</feature>
<dbReference type="EMBL" id="JASPKZ010008182">
    <property type="protein sequence ID" value="KAJ9580729.1"/>
    <property type="molecule type" value="Genomic_DNA"/>
</dbReference>
<dbReference type="Proteomes" id="UP001233999">
    <property type="component" value="Unassembled WGS sequence"/>
</dbReference>
<dbReference type="AlphaFoldDB" id="A0AAD7ZHD2"/>
<keyword evidence="2" id="KW-1185">Reference proteome</keyword>
<name>A0AAD7ZHD2_DIPPU</name>
<accession>A0AAD7ZHD2</accession>
<evidence type="ECO:0000313" key="2">
    <source>
        <dbReference type="Proteomes" id="UP001233999"/>
    </source>
</evidence>
<gene>
    <name evidence="1" type="ORF">L9F63_024092</name>
</gene>
<feature type="non-terminal residue" evidence="1">
    <location>
        <position position="67"/>
    </location>
</feature>
<reference evidence="1" key="1">
    <citation type="journal article" date="2023" name="IScience">
        <title>Live-bearing cockroach genome reveals convergent evolutionary mechanisms linked to viviparity in insects and beyond.</title>
        <authorList>
            <person name="Fouks B."/>
            <person name="Harrison M.C."/>
            <person name="Mikhailova A.A."/>
            <person name="Marchal E."/>
            <person name="English S."/>
            <person name="Carruthers M."/>
            <person name="Jennings E.C."/>
            <person name="Chiamaka E.L."/>
            <person name="Frigard R.A."/>
            <person name="Pippel M."/>
            <person name="Attardo G.M."/>
            <person name="Benoit J.B."/>
            <person name="Bornberg-Bauer E."/>
            <person name="Tobe S.S."/>
        </authorList>
    </citation>
    <scope>NUCLEOTIDE SEQUENCE</scope>
    <source>
        <strain evidence="1">Stay&amp;Tobe</strain>
    </source>
</reference>
<proteinExistence type="predicted"/>
<organism evidence="1 2">
    <name type="scientific">Diploptera punctata</name>
    <name type="common">Pacific beetle cockroach</name>
    <dbReference type="NCBI Taxonomy" id="6984"/>
    <lineage>
        <taxon>Eukaryota</taxon>
        <taxon>Metazoa</taxon>
        <taxon>Ecdysozoa</taxon>
        <taxon>Arthropoda</taxon>
        <taxon>Hexapoda</taxon>
        <taxon>Insecta</taxon>
        <taxon>Pterygota</taxon>
        <taxon>Neoptera</taxon>
        <taxon>Polyneoptera</taxon>
        <taxon>Dictyoptera</taxon>
        <taxon>Blattodea</taxon>
        <taxon>Blaberoidea</taxon>
        <taxon>Blaberidae</taxon>
        <taxon>Diplopterinae</taxon>
        <taxon>Diploptera</taxon>
    </lineage>
</organism>
<evidence type="ECO:0000313" key="1">
    <source>
        <dbReference type="EMBL" id="KAJ9580729.1"/>
    </source>
</evidence>
<comment type="caution">
    <text evidence="1">The sequence shown here is derived from an EMBL/GenBank/DDBJ whole genome shotgun (WGS) entry which is preliminary data.</text>
</comment>
<protein>
    <submittedName>
        <fullName evidence="1">Uncharacterized protein</fullName>
    </submittedName>
</protein>
<reference evidence="1" key="2">
    <citation type="submission" date="2023-05" db="EMBL/GenBank/DDBJ databases">
        <authorList>
            <person name="Fouks B."/>
        </authorList>
    </citation>
    <scope>NUCLEOTIDE SEQUENCE</scope>
    <source>
        <strain evidence="1">Stay&amp;Tobe</strain>
        <tissue evidence="1">Testes</tissue>
    </source>
</reference>
<sequence>LSSSLGSYMGNGISNRYDWNWGIWNELLDLTFAYSQGLTRKFQVVLLNCCLAPCALPLFRILFDSLA</sequence>